<organism evidence="2 3">
    <name type="scientific">Streptomyces dengpaensis</name>
    <dbReference type="NCBI Taxonomy" id="2049881"/>
    <lineage>
        <taxon>Bacteria</taxon>
        <taxon>Bacillati</taxon>
        <taxon>Actinomycetota</taxon>
        <taxon>Actinomycetes</taxon>
        <taxon>Kitasatosporales</taxon>
        <taxon>Streptomycetaceae</taxon>
        <taxon>Streptomyces</taxon>
    </lineage>
</organism>
<gene>
    <name evidence="2" type="ORF">C4B68_11985</name>
</gene>
<evidence type="ECO:0000313" key="2">
    <source>
        <dbReference type="EMBL" id="AVH56375.1"/>
    </source>
</evidence>
<name>A0ABN5I0T4_9ACTN</name>
<feature type="compositionally biased region" description="Basic residues" evidence="1">
    <location>
        <begin position="41"/>
        <end position="50"/>
    </location>
</feature>
<accession>A0ABN5I0T4</accession>
<proteinExistence type="predicted"/>
<feature type="compositionally biased region" description="Low complexity" evidence="1">
    <location>
        <begin position="72"/>
        <end position="98"/>
    </location>
</feature>
<dbReference type="EMBL" id="CP026652">
    <property type="protein sequence ID" value="AVH56375.1"/>
    <property type="molecule type" value="Genomic_DNA"/>
</dbReference>
<dbReference type="Proteomes" id="UP000238413">
    <property type="component" value="Chromosome"/>
</dbReference>
<sequence length="107" mass="12135">MRATLWAEQWGGRRDGEPWPGRSGPPCAWFHEPREADRCRAHPSRRQSRQPRRDGPRAAGCPGNRRPRPRTAGRPSRTRSSPRGAACPSRRPSPPRATRCPRSRAPR</sequence>
<reference evidence="2 3" key="1">
    <citation type="submission" date="2018-02" db="EMBL/GenBank/DDBJ databases">
        <title>Complete genome sequence of Streptomyces dengpaensis, the producer of angucyclines.</title>
        <authorList>
            <person name="Yumei L."/>
        </authorList>
    </citation>
    <scope>NUCLEOTIDE SEQUENCE [LARGE SCALE GENOMIC DNA]</scope>
    <source>
        <strain evidence="2 3">XZHG99</strain>
    </source>
</reference>
<keyword evidence="3" id="KW-1185">Reference proteome</keyword>
<evidence type="ECO:0000256" key="1">
    <source>
        <dbReference type="SAM" id="MobiDB-lite"/>
    </source>
</evidence>
<feature type="compositionally biased region" description="Basic and acidic residues" evidence="1">
    <location>
        <begin position="31"/>
        <end position="40"/>
    </location>
</feature>
<evidence type="ECO:0000313" key="3">
    <source>
        <dbReference type="Proteomes" id="UP000238413"/>
    </source>
</evidence>
<feature type="region of interest" description="Disordered" evidence="1">
    <location>
        <begin position="1"/>
        <end position="107"/>
    </location>
</feature>
<protein>
    <submittedName>
        <fullName evidence="2">Uncharacterized protein</fullName>
    </submittedName>
</protein>